<feature type="compositionally biased region" description="Low complexity" evidence="1">
    <location>
        <begin position="97"/>
        <end position="109"/>
    </location>
</feature>
<dbReference type="EMBL" id="JARJCN010000028">
    <property type="protein sequence ID" value="KAJ7087542.1"/>
    <property type="molecule type" value="Genomic_DNA"/>
</dbReference>
<comment type="caution">
    <text evidence="3">The sequence shown here is derived from an EMBL/GenBank/DDBJ whole genome shotgun (WGS) entry which is preliminary data.</text>
</comment>
<organism evidence="3 4">
    <name type="scientific">Mycena belliarum</name>
    <dbReference type="NCBI Taxonomy" id="1033014"/>
    <lineage>
        <taxon>Eukaryota</taxon>
        <taxon>Fungi</taxon>
        <taxon>Dikarya</taxon>
        <taxon>Basidiomycota</taxon>
        <taxon>Agaricomycotina</taxon>
        <taxon>Agaricomycetes</taxon>
        <taxon>Agaricomycetidae</taxon>
        <taxon>Agaricales</taxon>
        <taxon>Marasmiineae</taxon>
        <taxon>Mycenaceae</taxon>
        <taxon>Mycena</taxon>
    </lineage>
</organism>
<sequence length="126" mass="14065">MEFTLRAESDLEDGTTTNPESGHLSASWEIAVVVSLLILLIAIISTVVWHTRRTRARRRMARLQPRDAEAAGEVREKTPPHSEFSRDGALSKPPPAASAQSSTQSPKTSSDAERTRPGPRYYWDHR</sequence>
<feature type="region of interest" description="Disordered" evidence="1">
    <location>
        <begin position="1"/>
        <end position="22"/>
    </location>
</feature>
<keyword evidence="4" id="KW-1185">Reference proteome</keyword>
<feature type="compositionally biased region" description="Basic residues" evidence="1">
    <location>
        <begin position="52"/>
        <end position="61"/>
    </location>
</feature>
<name>A0AAD6U2K8_9AGAR</name>
<gene>
    <name evidence="3" type="ORF">B0H15DRAFT_1022650</name>
</gene>
<protein>
    <submittedName>
        <fullName evidence="3">Uncharacterized protein</fullName>
    </submittedName>
</protein>
<keyword evidence="2" id="KW-1133">Transmembrane helix</keyword>
<evidence type="ECO:0000256" key="1">
    <source>
        <dbReference type="SAM" id="MobiDB-lite"/>
    </source>
</evidence>
<feature type="compositionally biased region" description="Basic and acidic residues" evidence="1">
    <location>
        <begin position="110"/>
        <end position="126"/>
    </location>
</feature>
<keyword evidence="2" id="KW-0472">Membrane</keyword>
<keyword evidence="2" id="KW-0812">Transmembrane</keyword>
<feature type="transmembrane region" description="Helical" evidence="2">
    <location>
        <begin position="30"/>
        <end position="50"/>
    </location>
</feature>
<dbReference type="Proteomes" id="UP001222325">
    <property type="component" value="Unassembled WGS sequence"/>
</dbReference>
<feature type="compositionally biased region" description="Basic and acidic residues" evidence="1">
    <location>
        <begin position="64"/>
        <end position="86"/>
    </location>
</feature>
<dbReference type="AlphaFoldDB" id="A0AAD6U2K8"/>
<accession>A0AAD6U2K8</accession>
<evidence type="ECO:0000313" key="3">
    <source>
        <dbReference type="EMBL" id="KAJ7087542.1"/>
    </source>
</evidence>
<reference evidence="3" key="1">
    <citation type="submission" date="2023-03" db="EMBL/GenBank/DDBJ databases">
        <title>Massive genome expansion in bonnet fungi (Mycena s.s.) driven by repeated elements and novel gene families across ecological guilds.</title>
        <authorList>
            <consortium name="Lawrence Berkeley National Laboratory"/>
            <person name="Harder C.B."/>
            <person name="Miyauchi S."/>
            <person name="Viragh M."/>
            <person name="Kuo A."/>
            <person name="Thoen E."/>
            <person name="Andreopoulos B."/>
            <person name="Lu D."/>
            <person name="Skrede I."/>
            <person name="Drula E."/>
            <person name="Henrissat B."/>
            <person name="Morin E."/>
            <person name="Kohler A."/>
            <person name="Barry K."/>
            <person name="LaButti K."/>
            <person name="Morin E."/>
            <person name="Salamov A."/>
            <person name="Lipzen A."/>
            <person name="Mereny Z."/>
            <person name="Hegedus B."/>
            <person name="Baldrian P."/>
            <person name="Stursova M."/>
            <person name="Weitz H."/>
            <person name="Taylor A."/>
            <person name="Grigoriev I.V."/>
            <person name="Nagy L.G."/>
            <person name="Martin F."/>
            <person name="Kauserud H."/>
        </authorList>
    </citation>
    <scope>NUCLEOTIDE SEQUENCE</scope>
    <source>
        <strain evidence="3">CBHHK173m</strain>
    </source>
</reference>
<proteinExistence type="predicted"/>
<feature type="region of interest" description="Disordered" evidence="1">
    <location>
        <begin position="52"/>
        <end position="126"/>
    </location>
</feature>
<evidence type="ECO:0000313" key="4">
    <source>
        <dbReference type="Proteomes" id="UP001222325"/>
    </source>
</evidence>
<evidence type="ECO:0000256" key="2">
    <source>
        <dbReference type="SAM" id="Phobius"/>
    </source>
</evidence>